<sequence>MDKLYPLAFNQATLLEILEQISQSQSLPRKPYCSDNLSTGIYPRLQRIAITKRYIQLNPPSMQHWLVFDIDRPNSAYAWYDANLPTPFAVVVNESNTHCHIIYRLESPVCTSDLAHEKPLRYLDAIQRAYTAKLQADVNYSGLIAKNPFSQNHWRVIYCAVNALYTLDYLAEWVDLTQVPKRCKNASEAVALGRNCYLFDSLRKVAYKSIREYRTGKVDTWRSHILDQAMSMNVFSEPLPHSEIKGIAKSVANWTWKKMRHDTEAFKQRQSVRGKKGGIAKGAKNHNKRVSAMVLKEQGLPLTEIARSLNLTVMTLRRWKI</sequence>
<keyword evidence="3" id="KW-1185">Reference proteome</keyword>
<dbReference type="InterPro" id="IPR004322">
    <property type="entry name" value="Plasmid_replicase_bac"/>
</dbReference>
<reference evidence="2" key="2">
    <citation type="journal article" date="2022" name="Res Sq">
        <title>Evolution of multicellular longitudinally dividing oral cavity symbionts (Neisseriaceae).</title>
        <authorList>
            <person name="Nyongesa S."/>
            <person name="Weber P."/>
            <person name="Bernet E."/>
            <person name="Pullido F."/>
            <person name="Nieckarz M."/>
            <person name="Delaby M."/>
            <person name="Nieves C."/>
            <person name="Viehboeck T."/>
            <person name="Krause N."/>
            <person name="Rivera-Millot A."/>
            <person name="Nakamura A."/>
            <person name="Vischer N."/>
            <person name="VanNieuwenhze M."/>
            <person name="Brun Y."/>
            <person name="Cava F."/>
            <person name="Bulgheresi S."/>
            <person name="Veyrier F."/>
        </authorList>
    </citation>
    <scope>NUCLEOTIDE SEQUENCE</scope>
    <source>
        <strain evidence="2">SAG 1488-6</strain>
        <plasmid evidence="2">p2Vster</plasmid>
    </source>
</reference>
<dbReference type="Pfam" id="PF03090">
    <property type="entry name" value="Replicase"/>
    <property type="match status" value="1"/>
</dbReference>
<organism evidence="2 3">
    <name type="scientific">Vitreoscilla stercoraria</name>
    <dbReference type="NCBI Taxonomy" id="61"/>
    <lineage>
        <taxon>Bacteria</taxon>
        <taxon>Pseudomonadati</taxon>
        <taxon>Pseudomonadota</taxon>
        <taxon>Betaproteobacteria</taxon>
        <taxon>Neisseriales</taxon>
        <taxon>Neisseriaceae</taxon>
        <taxon>Vitreoscilla</taxon>
    </lineage>
</organism>
<dbReference type="EMBL" id="CP091514">
    <property type="protein sequence ID" value="UOO93766.1"/>
    <property type="molecule type" value="Genomic_DNA"/>
</dbReference>
<dbReference type="InterPro" id="IPR014820">
    <property type="entry name" value="PriCT_1"/>
</dbReference>
<proteinExistence type="predicted"/>
<keyword evidence="2" id="KW-0614">Plasmid</keyword>
<gene>
    <name evidence="2" type="ORF">LVJ81_13090</name>
</gene>
<dbReference type="Gene3D" id="1.10.340.50">
    <property type="match status" value="1"/>
</dbReference>
<protein>
    <submittedName>
        <fullName evidence="2">Replication initiation protein</fullName>
    </submittedName>
</protein>
<geneLocation type="plasmid" evidence="2 3">
    <name>p2Vster</name>
</geneLocation>
<dbReference type="Proteomes" id="UP000832034">
    <property type="component" value="Plasmid p2Vster"/>
</dbReference>
<dbReference type="Pfam" id="PF08708">
    <property type="entry name" value="PriCT_1"/>
    <property type="match status" value="1"/>
</dbReference>
<evidence type="ECO:0000313" key="2">
    <source>
        <dbReference type="EMBL" id="UOO93766.1"/>
    </source>
</evidence>
<reference evidence="2" key="1">
    <citation type="submission" date="2021-12" db="EMBL/GenBank/DDBJ databases">
        <authorList>
            <person name="Veyrier F.J."/>
        </authorList>
    </citation>
    <scope>NUCLEOTIDE SEQUENCE</scope>
    <source>
        <strain evidence="2">SAG 1488-6</strain>
        <plasmid evidence="2">p2Vster</plasmid>
    </source>
</reference>
<dbReference type="RefSeq" id="WP_081619601.1">
    <property type="nucleotide sequence ID" value="NZ_CP091514.1"/>
</dbReference>
<evidence type="ECO:0000313" key="3">
    <source>
        <dbReference type="Proteomes" id="UP000832034"/>
    </source>
</evidence>
<accession>A0ABY4EDF6</accession>
<evidence type="ECO:0000259" key="1">
    <source>
        <dbReference type="Pfam" id="PF08708"/>
    </source>
</evidence>
<feature type="domain" description="Primase C-terminal 1" evidence="1">
    <location>
        <begin position="190"/>
        <end position="257"/>
    </location>
</feature>
<name>A0ABY4EDF6_VITST</name>